<keyword evidence="4" id="KW-1185">Reference proteome</keyword>
<proteinExistence type="predicted"/>
<dbReference type="EMBL" id="CP042239">
    <property type="protein sequence ID" value="QDX26652.1"/>
    <property type="molecule type" value="Genomic_DNA"/>
</dbReference>
<keyword evidence="1" id="KW-1133">Transmembrane helix</keyword>
<dbReference type="Proteomes" id="UP000318055">
    <property type="component" value="Chromosome"/>
</dbReference>
<sequence>MFPLTLWLAVYGATLAVVASLATSQVGALPLHGPLFATTSVLIALLFLVRGGLWFWRVRPESPIGAARDHAATWAPWILLRFALFQSSTLFFIWLAPIKSAIPDAAGYWADAPLITIERAVFGTDPWRLLHALPDWITPTIDLIYASWIVVIVGVSMAVAVFGSAALVGRYFLSWAMAWVVLGIGIAYALPSAGPIFGPHLGFGFDDLHHALKGTVAYRFHEMLWAMQTARSGDLGGGISAMPSMHCALTSVFVAAAWKTRWRYLVMAYAAAIWFGSVYLGWHYALDGVVSALVVAMLWRVAQRLADARWPRLSPIRRRAVSAQA</sequence>
<dbReference type="Gene3D" id="1.20.144.10">
    <property type="entry name" value="Phosphatidic acid phosphatase type 2/haloperoxidase"/>
    <property type="match status" value="1"/>
</dbReference>
<evidence type="ECO:0000313" key="3">
    <source>
        <dbReference type="EMBL" id="QDX26652.1"/>
    </source>
</evidence>
<dbReference type="AlphaFoldDB" id="A0A518RGS1"/>
<dbReference type="Pfam" id="PF14378">
    <property type="entry name" value="PAP2_3"/>
    <property type="match status" value="1"/>
</dbReference>
<dbReference type="InterPro" id="IPR026841">
    <property type="entry name" value="Aur1/Ipt1"/>
</dbReference>
<keyword evidence="1" id="KW-0812">Transmembrane</keyword>
<dbReference type="KEGG" id="ssua:FPZ54_11900"/>
<feature type="transmembrane region" description="Helical" evidence="1">
    <location>
        <begin position="264"/>
        <end position="282"/>
    </location>
</feature>
<feature type="transmembrane region" description="Helical" evidence="1">
    <location>
        <begin position="77"/>
        <end position="96"/>
    </location>
</feature>
<accession>A0A518RGS1</accession>
<feature type="transmembrane region" description="Helical" evidence="1">
    <location>
        <begin position="172"/>
        <end position="190"/>
    </location>
</feature>
<protein>
    <recommendedName>
        <fullName evidence="2">Inositolphosphotransferase Aur1/Ipt1 domain-containing protein</fullName>
    </recommendedName>
</protein>
<gene>
    <name evidence="3" type="ORF">FPZ54_11900</name>
</gene>
<dbReference type="RefSeq" id="WP_145847485.1">
    <property type="nucleotide sequence ID" value="NZ_CP042239.1"/>
</dbReference>
<keyword evidence="1" id="KW-0472">Membrane</keyword>
<feature type="transmembrane region" description="Helical" evidence="1">
    <location>
        <begin position="235"/>
        <end position="257"/>
    </location>
</feature>
<feature type="domain" description="Inositolphosphotransferase Aur1/Ipt1" evidence="2">
    <location>
        <begin position="135"/>
        <end position="298"/>
    </location>
</feature>
<feature type="transmembrane region" description="Helical" evidence="1">
    <location>
        <begin position="143"/>
        <end position="165"/>
    </location>
</feature>
<reference evidence="3 4" key="1">
    <citation type="submission" date="2019-07" db="EMBL/GenBank/DDBJ databases">
        <title>Sphingomonas alkalisoli sp. nov., isolated from rhizosphere soil of Suaedae salsa.</title>
        <authorList>
            <person name="Zhang H."/>
            <person name="Xu L."/>
            <person name="Zhang J.-X."/>
            <person name="Sun J.-Q."/>
        </authorList>
    </citation>
    <scope>NUCLEOTIDE SEQUENCE [LARGE SCALE GENOMIC DNA]</scope>
    <source>
        <strain evidence="3 4">XS-10</strain>
    </source>
</reference>
<dbReference type="GO" id="GO:0016020">
    <property type="term" value="C:membrane"/>
    <property type="evidence" value="ECO:0007669"/>
    <property type="project" value="UniProtKB-SubCell"/>
</dbReference>
<name>A0A518RGS1_9SPHN</name>
<evidence type="ECO:0000259" key="2">
    <source>
        <dbReference type="Pfam" id="PF14378"/>
    </source>
</evidence>
<feature type="transmembrane region" description="Helical" evidence="1">
    <location>
        <begin position="34"/>
        <end position="56"/>
    </location>
</feature>
<evidence type="ECO:0000313" key="4">
    <source>
        <dbReference type="Proteomes" id="UP000318055"/>
    </source>
</evidence>
<evidence type="ECO:0000256" key="1">
    <source>
        <dbReference type="SAM" id="Phobius"/>
    </source>
</evidence>
<organism evidence="3 4">
    <name type="scientific">Sphingomonas suaedae</name>
    <dbReference type="NCBI Taxonomy" id="2599297"/>
    <lineage>
        <taxon>Bacteria</taxon>
        <taxon>Pseudomonadati</taxon>
        <taxon>Pseudomonadota</taxon>
        <taxon>Alphaproteobacteria</taxon>
        <taxon>Sphingomonadales</taxon>
        <taxon>Sphingomonadaceae</taxon>
        <taxon>Sphingomonas</taxon>
    </lineage>
</organism>
<dbReference type="OrthoDB" id="9816314at2"/>